<evidence type="ECO:0000256" key="1">
    <source>
        <dbReference type="ARBA" id="ARBA00022793"/>
    </source>
</evidence>
<keyword evidence="1" id="KW-0210">Decarboxylase</keyword>
<accession>A0ABR4P552</accession>
<organism evidence="4 5">
    <name type="scientific">Phlyctema vagabunda</name>
    <dbReference type="NCBI Taxonomy" id="108571"/>
    <lineage>
        <taxon>Eukaryota</taxon>
        <taxon>Fungi</taxon>
        <taxon>Dikarya</taxon>
        <taxon>Ascomycota</taxon>
        <taxon>Pezizomycotina</taxon>
        <taxon>Leotiomycetes</taxon>
        <taxon>Helotiales</taxon>
        <taxon>Dermateaceae</taxon>
        <taxon>Phlyctema</taxon>
    </lineage>
</organism>
<keyword evidence="2" id="KW-0456">Lyase</keyword>
<dbReference type="Pfam" id="PF12588">
    <property type="entry name" value="PSDC"/>
    <property type="match status" value="1"/>
</dbReference>
<proteinExistence type="predicted"/>
<name>A0ABR4P552_9HELO</name>
<feature type="domain" description="L-tryptophan decarboxylase PsiD-like" evidence="3">
    <location>
        <begin position="50"/>
        <end position="137"/>
    </location>
</feature>
<dbReference type="PANTHER" id="PTHR10067:SF9">
    <property type="entry name" value="PHOSPHATIDYLSERINE DECARBOXYLASE FAMILY PROTEIN (AFU_ORTHOLOGUE AFUA_7G01730)"/>
    <property type="match status" value="1"/>
</dbReference>
<dbReference type="Pfam" id="PF02666">
    <property type="entry name" value="PS_Dcarbxylase"/>
    <property type="match status" value="1"/>
</dbReference>
<keyword evidence="5" id="KW-1185">Reference proteome</keyword>
<gene>
    <name evidence="4" type="ORF">PVAG01_10161</name>
</gene>
<dbReference type="Proteomes" id="UP001629113">
    <property type="component" value="Unassembled WGS sequence"/>
</dbReference>
<evidence type="ECO:0000256" key="2">
    <source>
        <dbReference type="ARBA" id="ARBA00023239"/>
    </source>
</evidence>
<reference evidence="4 5" key="1">
    <citation type="submission" date="2024-06" db="EMBL/GenBank/DDBJ databases">
        <title>Complete genome of Phlyctema vagabunda strain 19-DSS-EL-015.</title>
        <authorList>
            <person name="Fiorenzani C."/>
        </authorList>
    </citation>
    <scope>NUCLEOTIDE SEQUENCE [LARGE SCALE GENOMIC DNA]</scope>
    <source>
        <strain evidence="4 5">19-DSS-EL-015</strain>
    </source>
</reference>
<protein>
    <recommendedName>
        <fullName evidence="3">L-tryptophan decarboxylase PsiD-like domain-containing protein</fullName>
    </recommendedName>
</protein>
<dbReference type="PANTHER" id="PTHR10067">
    <property type="entry name" value="PHOSPHATIDYLSERINE DECARBOXYLASE"/>
    <property type="match status" value="1"/>
</dbReference>
<dbReference type="InterPro" id="IPR022237">
    <property type="entry name" value="PsiD-like"/>
</dbReference>
<sequence>MVAGPFKNLQPPSHSLGHWLPKNRSQIKEWLSVQLDQLDSKKDNELRLDPTVVALETLVAGNQTLTKLSQEMFTQIPPAYINDPFGKPQVRDFNTMLRLVNQVLRKCPEWFDLPVPLTAIGLIGFPIDAILDWPIAYPEDQSAAPGLGPTGTTQVIVAAHESTALQLVEDAELRDVFWLKGQPYSLVNMLDNDPLASEFVGGSVYQAFLSALSYHRWRAPVSGTVVRMRIVAGTYYSENLFQGFIDGHPDPAAANNTHPHSADDATRGVIFFQADNPEIGLMAIVFIGMAEVSSREFTVGKRITRGQEIGIFHFGGSSQCILRAKTS</sequence>
<evidence type="ECO:0000313" key="4">
    <source>
        <dbReference type="EMBL" id="KAL3418445.1"/>
    </source>
</evidence>
<evidence type="ECO:0000313" key="5">
    <source>
        <dbReference type="Proteomes" id="UP001629113"/>
    </source>
</evidence>
<dbReference type="InterPro" id="IPR003817">
    <property type="entry name" value="PS_Dcarbxylase"/>
</dbReference>
<comment type="caution">
    <text evidence="4">The sequence shown here is derived from an EMBL/GenBank/DDBJ whole genome shotgun (WGS) entry which is preliminary data.</text>
</comment>
<evidence type="ECO:0000259" key="3">
    <source>
        <dbReference type="Pfam" id="PF12588"/>
    </source>
</evidence>
<dbReference type="EMBL" id="JBFCZG010000009">
    <property type="protein sequence ID" value="KAL3418445.1"/>
    <property type="molecule type" value="Genomic_DNA"/>
</dbReference>